<evidence type="ECO:0000256" key="7">
    <source>
        <dbReference type="ARBA" id="ARBA00043224"/>
    </source>
</evidence>
<evidence type="ECO:0000256" key="1">
    <source>
        <dbReference type="ARBA" id="ARBA00006336"/>
    </source>
</evidence>
<dbReference type="Gene3D" id="3.40.50.850">
    <property type="entry name" value="Isochorismatase-like"/>
    <property type="match status" value="1"/>
</dbReference>
<protein>
    <recommendedName>
        <fullName evidence="6">nicotinamidase</fullName>
        <ecNumber evidence="6">3.5.1.19</ecNumber>
    </recommendedName>
    <alternativeName>
        <fullName evidence="7">Nicotinamide deamidase</fullName>
    </alternativeName>
</protein>
<dbReference type="GO" id="GO:0046872">
    <property type="term" value="F:metal ion binding"/>
    <property type="evidence" value="ECO:0007669"/>
    <property type="project" value="UniProtKB-KW"/>
</dbReference>
<reference evidence="9 10" key="1">
    <citation type="submission" date="2016-10" db="EMBL/GenBank/DDBJ databases">
        <authorList>
            <person name="de Groot N.N."/>
        </authorList>
    </citation>
    <scope>NUCLEOTIDE SEQUENCE [LARGE SCALE GENOMIC DNA]</scope>
    <source>
        <strain evidence="9 10">DSM 5885</strain>
    </source>
</reference>
<evidence type="ECO:0000313" key="9">
    <source>
        <dbReference type="EMBL" id="SDH47470.1"/>
    </source>
</evidence>
<dbReference type="AlphaFoldDB" id="A0A1G8CRD1"/>
<evidence type="ECO:0000256" key="3">
    <source>
        <dbReference type="ARBA" id="ARBA00022723"/>
    </source>
</evidence>
<organism evidence="9 10">
    <name type="scientific">Propionivibrio dicarboxylicus</name>
    <dbReference type="NCBI Taxonomy" id="83767"/>
    <lineage>
        <taxon>Bacteria</taxon>
        <taxon>Pseudomonadati</taxon>
        <taxon>Pseudomonadota</taxon>
        <taxon>Betaproteobacteria</taxon>
        <taxon>Rhodocyclales</taxon>
        <taxon>Rhodocyclaceae</taxon>
        <taxon>Propionivibrio</taxon>
    </lineage>
</organism>
<dbReference type="Pfam" id="PF00857">
    <property type="entry name" value="Isochorismatase"/>
    <property type="match status" value="1"/>
</dbReference>
<dbReference type="OrthoDB" id="9791276at2"/>
<dbReference type="GO" id="GO:0008936">
    <property type="term" value="F:nicotinamidase activity"/>
    <property type="evidence" value="ECO:0007669"/>
    <property type="project" value="UniProtKB-EC"/>
</dbReference>
<dbReference type="InterPro" id="IPR000868">
    <property type="entry name" value="Isochorismatase-like_dom"/>
</dbReference>
<evidence type="ECO:0000256" key="4">
    <source>
        <dbReference type="ARBA" id="ARBA00022801"/>
    </source>
</evidence>
<dbReference type="RefSeq" id="WP_091936588.1">
    <property type="nucleotide sequence ID" value="NZ_FNCY01000006.1"/>
</dbReference>
<name>A0A1G8CRD1_9RHOO</name>
<keyword evidence="2" id="KW-0662">Pyridine nucleotide biosynthesis</keyword>
<evidence type="ECO:0000256" key="2">
    <source>
        <dbReference type="ARBA" id="ARBA00022642"/>
    </source>
</evidence>
<gene>
    <name evidence="9" type="ORF">SAMN05660652_01717</name>
</gene>
<evidence type="ECO:0000313" key="10">
    <source>
        <dbReference type="Proteomes" id="UP000198607"/>
    </source>
</evidence>
<evidence type="ECO:0000259" key="8">
    <source>
        <dbReference type="Pfam" id="PF00857"/>
    </source>
</evidence>
<evidence type="ECO:0000256" key="5">
    <source>
        <dbReference type="ARBA" id="ARBA00037900"/>
    </source>
</evidence>
<dbReference type="PANTHER" id="PTHR11080">
    <property type="entry name" value="PYRAZINAMIDASE/NICOTINAMIDASE"/>
    <property type="match status" value="1"/>
</dbReference>
<keyword evidence="3" id="KW-0479">Metal-binding</keyword>
<proteinExistence type="inferred from homology"/>
<comment type="pathway">
    <text evidence="5">Cofactor biosynthesis; nicotinate biosynthesis; nicotinate from nicotinamide: step 1/1.</text>
</comment>
<dbReference type="GO" id="GO:0019363">
    <property type="term" value="P:pyridine nucleotide biosynthetic process"/>
    <property type="evidence" value="ECO:0007669"/>
    <property type="project" value="UniProtKB-KW"/>
</dbReference>
<dbReference type="Proteomes" id="UP000198607">
    <property type="component" value="Unassembled WGS sequence"/>
</dbReference>
<accession>A0A1G8CRD1</accession>
<dbReference type="CDD" id="cd01011">
    <property type="entry name" value="nicotinamidase"/>
    <property type="match status" value="1"/>
</dbReference>
<dbReference type="STRING" id="83767.SAMN05660652_01717"/>
<dbReference type="EC" id="3.5.1.19" evidence="6"/>
<dbReference type="InterPro" id="IPR052347">
    <property type="entry name" value="Isochorismatase_Nicotinamidase"/>
</dbReference>
<sequence length="192" mass="20350">MTTRLQSGDALLIVDVQNDFLPGGQLAVTDGDTVIAPLNRWIERFQAAGLPIFATRDWHPAAHCSFIAQGGPWPNHCVANTDGARFATALRLPKNAKVISKATTVEVDAYSGFGGTDLSDLLQHTGSQRLFIGGLATDYCVLNTVLDACRLGYNVVLLSEAIRAVNVQAGDGARAIAEMQAAGATLLEESPE</sequence>
<dbReference type="SUPFAM" id="SSF52499">
    <property type="entry name" value="Isochorismatase-like hydrolases"/>
    <property type="match status" value="1"/>
</dbReference>
<keyword evidence="10" id="KW-1185">Reference proteome</keyword>
<comment type="similarity">
    <text evidence="1">Belongs to the isochorismatase family.</text>
</comment>
<evidence type="ECO:0000256" key="6">
    <source>
        <dbReference type="ARBA" id="ARBA00039017"/>
    </source>
</evidence>
<dbReference type="EMBL" id="FNCY01000006">
    <property type="protein sequence ID" value="SDH47470.1"/>
    <property type="molecule type" value="Genomic_DNA"/>
</dbReference>
<dbReference type="PANTHER" id="PTHR11080:SF2">
    <property type="entry name" value="LD05707P"/>
    <property type="match status" value="1"/>
</dbReference>
<dbReference type="InterPro" id="IPR036380">
    <property type="entry name" value="Isochorismatase-like_sf"/>
</dbReference>
<keyword evidence="4" id="KW-0378">Hydrolase</keyword>
<feature type="domain" description="Isochorismatase-like" evidence="8">
    <location>
        <begin position="10"/>
        <end position="187"/>
    </location>
</feature>